<name>A0A0S4KQD9_9BACT</name>
<dbReference type="Proteomes" id="UP000066284">
    <property type="component" value="Chromosome 1"/>
</dbReference>
<reference evidence="4" key="1">
    <citation type="submission" date="2015-09" db="EMBL/GenBank/DDBJ databases">
        <authorList>
            <person name="Daims H."/>
        </authorList>
    </citation>
    <scope>NUCLEOTIDE SEQUENCE [LARGE SCALE GENOMIC DNA]</scope>
</reference>
<evidence type="ECO:0000313" key="3">
    <source>
        <dbReference type="EMBL" id="CUQ66657.1"/>
    </source>
</evidence>
<dbReference type="AlphaFoldDB" id="A0A0S4KQD9"/>
<keyword evidence="1" id="KW-0812">Transmembrane</keyword>
<protein>
    <recommendedName>
        <fullName evidence="5">VPLPA-CTERM protein sorting domain-containing protein</fullName>
    </recommendedName>
</protein>
<keyword evidence="2" id="KW-0732">Signal</keyword>
<sequence length="249" mass="26388">MKVGATIKQTVAAFAAVAGLAVVGLPSPASALEFPFGDLAFVVYGGDTERYENMGTGSVAWLEETPRSFGTNIASVLPVLQQGAALGVRWALYGSTADGYHMYMTSQARTITPQILENIFPTQAAERFLEWGQSRLPFVSGGIGNTFANNPLLLPASNPQSFTNFVGREGQLGGYTPFQTHGPLDRVLTLLKVNTDGFDPQITIVGTAVLTRDGQLRVTPIPIPAAVILFGSGLIGLVGLSRRSMNKTA</sequence>
<proteinExistence type="predicted"/>
<keyword evidence="1" id="KW-0472">Membrane</keyword>
<dbReference type="EMBL" id="LN885086">
    <property type="protein sequence ID" value="CUQ66657.1"/>
    <property type="molecule type" value="Genomic_DNA"/>
</dbReference>
<evidence type="ECO:0000256" key="1">
    <source>
        <dbReference type="SAM" id="Phobius"/>
    </source>
</evidence>
<evidence type="ECO:0000256" key="2">
    <source>
        <dbReference type="SAM" id="SignalP"/>
    </source>
</evidence>
<feature type="transmembrane region" description="Helical" evidence="1">
    <location>
        <begin position="221"/>
        <end position="240"/>
    </location>
</feature>
<gene>
    <name evidence="3" type="ORF">NITINOP_1682</name>
</gene>
<dbReference type="KEGG" id="nio:NITINOP_1682"/>
<feature type="signal peptide" evidence="2">
    <location>
        <begin position="1"/>
        <end position="31"/>
    </location>
</feature>
<evidence type="ECO:0008006" key="5">
    <source>
        <dbReference type="Google" id="ProtNLM"/>
    </source>
</evidence>
<keyword evidence="1" id="KW-1133">Transmembrane helix</keyword>
<organism evidence="3 4">
    <name type="scientific">Candidatus Nitrospira inopinata</name>
    <dbReference type="NCBI Taxonomy" id="1715989"/>
    <lineage>
        <taxon>Bacteria</taxon>
        <taxon>Pseudomonadati</taxon>
        <taxon>Nitrospirota</taxon>
        <taxon>Nitrospiria</taxon>
        <taxon>Nitrospirales</taxon>
        <taxon>Nitrospiraceae</taxon>
        <taxon>Nitrospira</taxon>
    </lineage>
</organism>
<dbReference type="STRING" id="1715989.NITINOP_1682"/>
<feature type="chain" id="PRO_5006623480" description="VPLPA-CTERM protein sorting domain-containing protein" evidence="2">
    <location>
        <begin position="32"/>
        <end position="249"/>
    </location>
</feature>
<keyword evidence="4" id="KW-1185">Reference proteome</keyword>
<evidence type="ECO:0000313" key="4">
    <source>
        <dbReference type="Proteomes" id="UP000066284"/>
    </source>
</evidence>
<accession>A0A0S4KQD9</accession>